<dbReference type="Gene3D" id="1.10.10.10">
    <property type="entry name" value="Winged helix-like DNA-binding domain superfamily/Winged helix DNA-binding domain"/>
    <property type="match status" value="1"/>
</dbReference>
<evidence type="ECO:0000256" key="3">
    <source>
        <dbReference type="ARBA" id="ARBA00023125"/>
    </source>
</evidence>
<evidence type="ECO:0000256" key="6">
    <source>
        <dbReference type="PROSITE-ProRule" id="PRU00169"/>
    </source>
</evidence>
<dbReference type="SMART" id="SM00448">
    <property type="entry name" value="REC"/>
    <property type="match status" value="1"/>
</dbReference>
<evidence type="ECO:0000313" key="11">
    <source>
        <dbReference type="Proteomes" id="UP001281656"/>
    </source>
</evidence>
<evidence type="ECO:0000259" key="8">
    <source>
        <dbReference type="PROSITE" id="PS50110"/>
    </source>
</evidence>
<dbReference type="SUPFAM" id="SSF46894">
    <property type="entry name" value="C-terminal effector domain of the bipartite response regulators"/>
    <property type="match status" value="1"/>
</dbReference>
<keyword evidence="4" id="KW-0804">Transcription</keyword>
<dbReference type="CDD" id="cd00383">
    <property type="entry name" value="trans_reg_C"/>
    <property type="match status" value="1"/>
</dbReference>
<dbReference type="PROSITE" id="PS51755">
    <property type="entry name" value="OMPR_PHOB"/>
    <property type="match status" value="1"/>
</dbReference>
<dbReference type="PANTHER" id="PTHR48111:SF26">
    <property type="entry name" value="STAGE 0 SPORULATION PROTEIN A HOMOLOG"/>
    <property type="match status" value="1"/>
</dbReference>
<comment type="caution">
    <text evidence="10">The sequence shown here is derived from an EMBL/GenBank/DDBJ whole genome shotgun (WGS) entry which is preliminary data.</text>
</comment>
<reference evidence="10 11" key="1">
    <citation type="submission" date="2023-04" db="EMBL/GenBank/DDBJ databases">
        <title>Clostridium tannerae sp. nov., isolated from the fecal material of an alpaca.</title>
        <authorList>
            <person name="Miller S."/>
            <person name="Hendry M."/>
            <person name="King J."/>
            <person name="Sankaranarayanan K."/>
            <person name="Lawson P.A."/>
        </authorList>
    </citation>
    <scope>NUCLEOTIDE SEQUENCE [LARGE SCALE GENOMIC DNA]</scope>
    <source>
        <strain evidence="10 11">A1-XYC3</strain>
    </source>
</reference>
<accession>A0ABU4JXY2</accession>
<evidence type="ECO:0000256" key="4">
    <source>
        <dbReference type="ARBA" id="ARBA00023163"/>
    </source>
</evidence>
<dbReference type="InterPro" id="IPR001789">
    <property type="entry name" value="Sig_transdc_resp-reg_receiver"/>
</dbReference>
<dbReference type="Gene3D" id="6.10.250.690">
    <property type="match status" value="1"/>
</dbReference>
<dbReference type="Pfam" id="PF00486">
    <property type="entry name" value="Trans_reg_C"/>
    <property type="match status" value="1"/>
</dbReference>
<dbReference type="Pfam" id="PF00072">
    <property type="entry name" value="Response_reg"/>
    <property type="match status" value="1"/>
</dbReference>
<evidence type="ECO:0000256" key="7">
    <source>
        <dbReference type="PROSITE-ProRule" id="PRU01091"/>
    </source>
</evidence>
<feature type="modified residue" description="4-aspartylphosphate" evidence="6">
    <location>
        <position position="53"/>
    </location>
</feature>
<evidence type="ECO:0000256" key="5">
    <source>
        <dbReference type="ARBA" id="ARBA00024867"/>
    </source>
</evidence>
<sequence>MIYKLLLIEDDLEISELVSRHLKGEGFDIVAVNDGEKALQAFYNNTFDLILLDLMLPKVSGKEILKRIRESSSVPVLIVSAKDSEVDKILGLELGADDYIAKPFSVLELTARISAIFRRIGYYIKEENSTKSISRGPFTLNFDNYQILKGEDHIDLTAKEFELLKLFFENPKKVFTKAQIFASVWKGDFINDDNTVTVQIRRLREKIEEDPSNPKYIKTVWGIGYRLGDT</sequence>
<evidence type="ECO:0000256" key="1">
    <source>
        <dbReference type="ARBA" id="ARBA00018672"/>
    </source>
</evidence>
<organism evidence="10 11">
    <name type="scientific">Clostridium tanneri</name>
    <dbReference type="NCBI Taxonomy" id="3037988"/>
    <lineage>
        <taxon>Bacteria</taxon>
        <taxon>Bacillati</taxon>
        <taxon>Bacillota</taxon>
        <taxon>Clostridia</taxon>
        <taxon>Eubacteriales</taxon>
        <taxon>Clostridiaceae</taxon>
        <taxon>Clostridium</taxon>
    </lineage>
</organism>
<gene>
    <name evidence="10" type="ORF">P8V03_17950</name>
</gene>
<evidence type="ECO:0000259" key="9">
    <source>
        <dbReference type="PROSITE" id="PS51755"/>
    </source>
</evidence>
<dbReference type="InterPro" id="IPR036388">
    <property type="entry name" value="WH-like_DNA-bd_sf"/>
</dbReference>
<dbReference type="PROSITE" id="PS50110">
    <property type="entry name" value="RESPONSE_REGULATORY"/>
    <property type="match status" value="1"/>
</dbReference>
<proteinExistence type="predicted"/>
<feature type="domain" description="Response regulatory" evidence="8">
    <location>
        <begin position="4"/>
        <end position="117"/>
    </location>
</feature>
<feature type="domain" description="OmpR/PhoB-type" evidence="9">
    <location>
        <begin position="130"/>
        <end position="229"/>
    </location>
</feature>
<dbReference type="InterPro" id="IPR011006">
    <property type="entry name" value="CheY-like_superfamily"/>
</dbReference>
<keyword evidence="6" id="KW-0597">Phosphoprotein</keyword>
<dbReference type="InterPro" id="IPR001867">
    <property type="entry name" value="OmpR/PhoB-type_DNA-bd"/>
</dbReference>
<keyword evidence="2" id="KW-0805">Transcription regulation</keyword>
<dbReference type="InterPro" id="IPR039420">
    <property type="entry name" value="WalR-like"/>
</dbReference>
<dbReference type="Gene3D" id="3.40.50.2300">
    <property type="match status" value="1"/>
</dbReference>
<protein>
    <recommendedName>
        <fullName evidence="1">Stage 0 sporulation protein A homolog</fullName>
    </recommendedName>
</protein>
<dbReference type="Proteomes" id="UP001281656">
    <property type="component" value="Unassembled WGS sequence"/>
</dbReference>
<evidence type="ECO:0000256" key="2">
    <source>
        <dbReference type="ARBA" id="ARBA00023015"/>
    </source>
</evidence>
<dbReference type="InterPro" id="IPR016032">
    <property type="entry name" value="Sig_transdc_resp-reg_C-effctor"/>
</dbReference>
<evidence type="ECO:0000313" key="10">
    <source>
        <dbReference type="EMBL" id="MDW8803023.1"/>
    </source>
</evidence>
<dbReference type="PANTHER" id="PTHR48111">
    <property type="entry name" value="REGULATOR OF RPOS"/>
    <property type="match status" value="1"/>
</dbReference>
<dbReference type="SMART" id="SM00862">
    <property type="entry name" value="Trans_reg_C"/>
    <property type="match status" value="1"/>
</dbReference>
<comment type="function">
    <text evidence="5">May play the central regulatory role in sporulation. It may be an element of the effector pathway responsible for the activation of sporulation genes in response to nutritional stress. Spo0A may act in concert with spo0H (a sigma factor) to control the expression of some genes that are critical to the sporulation process.</text>
</comment>
<feature type="DNA-binding region" description="OmpR/PhoB-type" evidence="7">
    <location>
        <begin position="130"/>
        <end position="229"/>
    </location>
</feature>
<dbReference type="EMBL" id="JARUJP010000036">
    <property type="protein sequence ID" value="MDW8803023.1"/>
    <property type="molecule type" value="Genomic_DNA"/>
</dbReference>
<keyword evidence="11" id="KW-1185">Reference proteome</keyword>
<keyword evidence="3 7" id="KW-0238">DNA-binding</keyword>
<name>A0ABU4JXY2_9CLOT</name>
<dbReference type="SUPFAM" id="SSF52172">
    <property type="entry name" value="CheY-like"/>
    <property type="match status" value="1"/>
</dbReference>